<feature type="transmembrane region" description="Helical" evidence="12">
    <location>
        <begin position="151"/>
        <end position="170"/>
    </location>
</feature>
<evidence type="ECO:0000256" key="7">
    <source>
        <dbReference type="ARBA" id="ARBA00022982"/>
    </source>
</evidence>
<evidence type="ECO:0000256" key="2">
    <source>
        <dbReference type="ARBA" id="ARBA00004141"/>
    </source>
</evidence>
<evidence type="ECO:0000256" key="6">
    <source>
        <dbReference type="ARBA" id="ARBA00022723"/>
    </source>
</evidence>
<evidence type="ECO:0000256" key="4">
    <source>
        <dbReference type="ARBA" id="ARBA00022617"/>
    </source>
</evidence>
<keyword evidence="4" id="KW-0349">Heme</keyword>
<feature type="transmembrane region" description="Helical" evidence="12">
    <location>
        <begin position="78"/>
        <end position="101"/>
    </location>
</feature>
<dbReference type="InterPro" id="IPR043205">
    <property type="entry name" value="CYB561/CYBRD1-like"/>
</dbReference>
<dbReference type="Proteomes" id="UP000650467">
    <property type="component" value="Unassembled WGS sequence"/>
</dbReference>
<evidence type="ECO:0000256" key="8">
    <source>
        <dbReference type="ARBA" id="ARBA00022989"/>
    </source>
</evidence>
<feature type="transmembrane region" description="Helical" evidence="12">
    <location>
        <begin position="228"/>
        <end position="250"/>
    </location>
</feature>
<keyword evidence="7" id="KW-0249">Electron transport</keyword>
<organism evidence="14 15">
    <name type="scientific">Chlamydomonas incerta</name>
    <dbReference type="NCBI Taxonomy" id="51695"/>
    <lineage>
        <taxon>Eukaryota</taxon>
        <taxon>Viridiplantae</taxon>
        <taxon>Chlorophyta</taxon>
        <taxon>core chlorophytes</taxon>
        <taxon>Chlorophyceae</taxon>
        <taxon>CS clade</taxon>
        <taxon>Chlamydomonadales</taxon>
        <taxon>Chlamydomonadaceae</taxon>
        <taxon>Chlamydomonas</taxon>
    </lineage>
</organism>
<dbReference type="AlphaFoldDB" id="A0A835TQB8"/>
<dbReference type="GO" id="GO:0046872">
    <property type="term" value="F:metal ion binding"/>
    <property type="evidence" value="ECO:0007669"/>
    <property type="project" value="UniProtKB-KW"/>
</dbReference>
<gene>
    <name evidence="14" type="ORF">HXX76_001834</name>
</gene>
<evidence type="ECO:0000256" key="3">
    <source>
        <dbReference type="ARBA" id="ARBA00022448"/>
    </source>
</evidence>
<keyword evidence="6" id="KW-0479">Metal-binding</keyword>
<dbReference type="EMBL" id="JAEHOC010000003">
    <property type="protein sequence ID" value="KAG2443481.1"/>
    <property type="molecule type" value="Genomic_DNA"/>
</dbReference>
<dbReference type="CDD" id="cd08554">
    <property type="entry name" value="Cyt_b561"/>
    <property type="match status" value="1"/>
</dbReference>
<keyword evidence="8 12" id="KW-1133">Transmembrane helix</keyword>
<dbReference type="PANTHER" id="PTHR10106">
    <property type="entry name" value="CYTOCHROME B561-RELATED"/>
    <property type="match status" value="1"/>
</dbReference>
<evidence type="ECO:0000256" key="9">
    <source>
        <dbReference type="ARBA" id="ARBA00023004"/>
    </source>
</evidence>
<comment type="caution">
    <text evidence="14">The sequence shown here is derived from an EMBL/GenBank/DDBJ whole genome shotgun (WGS) entry which is preliminary data.</text>
</comment>
<evidence type="ECO:0000256" key="10">
    <source>
        <dbReference type="ARBA" id="ARBA00023136"/>
    </source>
</evidence>
<evidence type="ECO:0000256" key="11">
    <source>
        <dbReference type="SAM" id="MobiDB-lite"/>
    </source>
</evidence>
<keyword evidence="5 12" id="KW-0812">Transmembrane</keyword>
<evidence type="ECO:0000259" key="13">
    <source>
        <dbReference type="PROSITE" id="PS50939"/>
    </source>
</evidence>
<comment type="subcellular location">
    <subcellularLocation>
        <location evidence="2">Membrane</location>
        <topology evidence="2">Multi-pass membrane protein</topology>
    </subcellularLocation>
</comment>
<evidence type="ECO:0000313" key="15">
    <source>
        <dbReference type="Proteomes" id="UP000650467"/>
    </source>
</evidence>
<dbReference type="SMART" id="SM00665">
    <property type="entry name" value="B561"/>
    <property type="match status" value="1"/>
</dbReference>
<dbReference type="GO" id="GO:0016491">
    <property type="term" value="F:oxidoreductase activity"/>
    <property type="evidence" value="ECO:0007669"/>
    <property type="project" value="InterPro"/>
</dbReference>
<keyword evidence="15" id="KW-1185">Reference proteome</keyword>
<dbReference type="Pfam" id="PF03188">
    <property type="entry name" value="Cytochrom_B561"/>
    <property type="match status" value="1"/>
</dbReference>
<sequence>MSGSSTGEDPHGVQPARWAVGPPAPKVFAWLARATSLAILILVGHWVHVTLGGVGVHPQPLPDGSGNDTGKLFNWHPILMTLGFAVFMVEALLTYQAPLLASLPRETRKRIHWSCHLAAILCLSLGLIAVLQSHRLKLPVPMPDWYSPHSYLGLTALVLLSLQFAFGAYAYLWPRLSLPQRMALGPLHRYLGAATWLAGLGAIATGLQEKITFMQMSKVVTGAALYGPAVRVPAAVLVLLVVLAALVLYFQVPPPAKQTGAVAVGADGSGAGGGAASTQGLLRGGAPALSGDEAYEDEEAARHRAY</sequence>
<protein>
    <recommendedName>
        <fullName evidence="13">Cytochrome b561 domain-containing protein</fullName>
    </recommendedName>
</protein>
<feature type="domain" description="Cytochrome b561" evidence="13">
    <location>
        <begin position="31"/>
        <end position="249"/>
    </location>
</feature>
<evidence type="ECO:0000256" key="5">
    <source>
        <dbReference type="ARBA" id="ARBA00022692"/>
    </source>
</evidence>
<feature type="region of interest" description="Disordered" evidence="11">
    <location>
        <begin position="285"/>
        <end position="306"/>
    </location>
</feature>
<name>A0A835TQB8_CHLIN</name>
<feature type="transmembrane region" description="Helical" evidence="12">
    <location>
        <begin position="27"/>
        <end position="47"/>
    </location>
</feature>
<accession>A0A835TQB8</accession>
<proteinExistence type="predicted"/>
<dbReference type="PANTHER" id="PTHR10106:SF0">
    <property type="entry name" value="LD36721P"/>
    <property type="match status" value="1"/>
</dbReference>
<dbReference type="InterPro" id="IPR006593">
    <property type="entry name" value="Cyt_b561/ferric_Rdtase_TM"/>
</dbReference>
<dbReference type="GO" id="GO:0016020">
    <property type="term" value="C:membrane"/>
    <property type="evidence" value="ECO:0007669"/>
    <property type="project" value="UniProtKB-SubCell"/>
</dbReference>
<keyword evidence="9" id="KW-0408">Iron</keyword>
<evidence type="ECO:0000256" key="1">
    <source>
        <dbReference type="ARBA" id="ARBA00001970"/>
    </source>
</evidence>
<keyword evidence="10 12" id="KW-0472">Membrane</keyword>
<dbReference type="OrthoDB" id="907479at2759"/>
<evidence type="ECO:0000256" key="12">
    <source>
        <dbReference type="SAM" id="Phobius"/>
    </source>
</evidence>
<feature type="transmembrane region" description="Helical" evidence="12">
    <location>
        <begin position="190"/>
        <end position="208"/>
    </location>
</feature>
<evidence type="ECO:0000313" key="14">
    <source>
        <dbReference type="EMBL" id="KAG2443481.1"/>
    </source>
</evidence>
<keyword evidence="3" id="KW-0813">Transport</keyword>
<dbReference type="Gene3D" id="1.20.120.1770">
    <property type="match status" value="1"/>
</dbReference>
<feature type="transmembrane region" description="Helical" evidence="12">
    <location>
        <begin position="113"/>
        <end position="131"/>
    </location>
</feature>
<reference evidence="14" key="1">
    <citation type="journal article" date="2020" name="bioRxiv">
        <title>Comparative genomics of Chlamydomonas.</title>
        <authorList>
            <person name="Craig R.J."/>
            <person name="Hasan A.R."/>
            <person name="Ness R.W."/>
            <person name="Keightley P.D."/>
        </authorList>
    </citation>
    <scope>NUCLEOTIDE SEQUENCE</scope>
    <source>
        <strain evidence="14">SAG 7.73</strain>
    </source>
</reference>
<comment type="cofactor">
    <cofactor evidence="1">
        <name>heme b</name>
        <dbReference type="ChEBI" id="CHEBI:60344"/>
    </cofactor>
</comment>
<dbReference type="PROSITE" id="PS50939">
    <property type="entry name" value="CYTOCHROME_B561"/>
    <property type="match status" value="1"/>
</dbReference>